<organism evidence="2 3">
    <name type="scientific">Effusibacillus dendaii</name>
    <dbReference type="NCBI Taxonomy" id="2743772"/>
    <lineage>
        <taxon>Bacteria</taxon>
        <taxon>Bacillati</taxon>
        <taxon>Bacillota</taxon>
        <taxon>Bacilli</taxon>
        <taxon>Bacillales</taxon>
        <taxon>Alicyclobacillaceae</taxon>
        <taxon>Effusibacillus</taxon>
    </lineage>
</organism>
<feature type="transmembrane region" description="Helical" evidence="1">
    <location>
        <begin position="75"/>
        <end position="97"/>
    </location>
</feature>
<gene>
    <name evidence="2" type="primary">ypjA</name>
    <name evidence="2" type="ORF">skT53_03990</name>
</gene>
<dbReference type="Pfam" id="PF07187">
    <property type="entry name" value="DUF1405"/>
    <property type="match status" value="1"/>
</dbReference>
<dbReference type="RefSeq" id="WP_200759543.1">
    <property type="nucleotide sequence ID" value="NZ_AP023366.1"/>
</dbReference>
<dbReference type="KEGG" id="eff:skT53_03990"/>
<evidence type="ECO:0000256" key="1">
    <source>
        <dbReference type="SAM" id="Phobius"/>
    </source>
</evidence>
<keyword evidence="1" id="KW-1133">Transmembrane helix</keyword>
<evidence type="ECO:0008006" key="4">
    <source>
        <dbReference type="Google" id="ProtNLM"/>
    </source>
</evidence>
<name>A0A7I8D5L1_9BACL</name>
<feature type="transmembrane region" description="Helical" evidence="1">
    <location>
        <begin position="12"/>
        <end position="32"/>
    </location>
</feature>
<feature type="transmembrane region" description="Helical" evidence="1">
    <location>
        <begin position="165"/>
        <end position="186"/>
    </location>
</feature>
<dbReference type="InterPro" id="IPR009845">
    <property type="entry name" value="DUF1405"/>
</dbReference>
<evidence type="ECO:0000313" key="2">
    <source>
        <dbReference type="EMBL" id="BCJ85414.1"/>
    </source>
</evidence>
<feature type="transmembrane region" description="Helical" evidence="1">
    <location>
        <begin position="136"/>
        <end position="153"/>
    </location>
</feature>
<dbReference type="Proteomes" id="UP000593802">
    <property type="component" value="Chromosome"/>
</dbReference>
<keyword evidence="1" id="KW-0812">Transmembrane</keyword>
<dbReference type="PANTHER" id="PTHR40042:SF1">
    <property type="entry name" value="DUF1405 DOMAIN-CONTAINING PROTEIN"/>
    <property type="match status" value="1"/>
</dbReference>
<keyword evidence="3" id="KW-1185">Reference proteome</keyword>
<dbReference type="PANTHER" id="PTHR40042">
    <property type="entry name" value="HYPOTHETICAL MEMBRANE SPANNING PROTEIN"/>
    <property type="match status" value="1"/>
</dbReference>
<reference evidence="2 3" key="1">
    <citation type="submission" date="2020-08" db="EMBL/GenBank/DDBJ databases">
        <title>Complete Genome Sequence of Effusibacillus dendaii Strain skT53, Isolated from Farmland soil.</title>
        <authorList>
            <person name="Konishi T."/>
            <person name="Kawasaki H."/>
        </authorList>
    </citation>
    <scope>NUCLEOTIDE SEQUENCE [LARGE SCALE GENOMIC DNA]</scope>
    <source>
        <strain evidence="3">skT53</strain>
    </source>
</reference>
<feature type="transmembrane region" description="Helical" evidence="1">
    <location>
        <begin position="52"/>
        <end position="68"/>
    </location>
</feature>
<protein>
    <recommendedName>
        <fullName evidence="4">DUF1405 domain-containing protein</fullName>
    </recommendedName>
</protein>
<feature type="transmembrane region" description="Helical" evidence="1">
    <location>
        <begin position="109"/>
        <end position="129"/>
    </location>
</feature>
<dbReference type="AlphaFoldDB" id="A0A7I8D5L1"/>
<proteinExistence type="predicted"/>
<sequence>MYRAQLKQLLTSRSFVWILFWINLMGTVYGYYWYKEQMAETAWPLLPFVPDSPTASLLFTLLLAVWLLRRTSPILEALALMTCFKYGVWCVAVLLLYGIDDGYISEPNIMLIVSHAGMAIEVLLYSFMYRFRTRHVWVGAAWLLINDFFDYVFHVHPYLEDDRFISQVAVFTVLLSLLTIFMAFGISQQAQSNSRFVR</sequence>
<accession>A0A7I8D5L1</accession>
<keyword evidence="1" id="KW-0472">Membrane</keyword>
<dbReference type="EMBL" id="AP023366">
    <property type="protein sequence ID" value="BCJ85414.1"/>
    <property type="molecule type" value="Genomic_DNA"/>
</dbReference>
<evidence type="ECO:0000313" key="3">
    <source>
        <dbReference type="Proteomes" id="UP000593802"/>
    </source>
</evidence>